<comment type="similarity">
    <text evidence="1">Belongs to the HicA mRNA interferase family.</text>
</comment>
<dbReference type="EMBL" id="WPAF01000012">
    <property type="protein sequence ID" value="KAF0134123.1"/>
    <property type="molecule type" value="Genomic_DNA"/>
</dbReference>
<protein>
    <recommendedName>
        <fullName evidence="10">Type II toxin-antitoxin system HicA family toxin</fullName>
    </recommendedName>
</protein>
<accession>A0A833L0Y3</accession>
<keyword evidence="5" id="KW-0378">Hydrolase</keyword>
<keyword evidence="6" id="KW-0694">RNA-binding</keyword>
<sequence length="85" mass="9702">MHKIPRDTSGKDLAKLLKKKYGYCFERESGSHMRLASKYKGLEHKITIPGHDGIKIGTLNNILKDISIYLGISKDELVKELFENK</sequence>
<dbReference type="AlphaFoldDB" id="A0A833L0Y3"/>
<evidence type="ECO:0000256" key="4">
    <source>
        <dbReference type="ARBA" id="ARBA00022759"/>
    </source>
</evidence>
<keyword evidence="2" id="KW-1277">Toxin-antitoxin system</keyword>
<evidence type="ECO:0000256" key="3">
    <source>
        <dbReference type="ARBA" id="ARBA00022722"/>
    </source>
</evidence>
<evidence type="ECO:0000256" key="6">
    <source>
        <dbReference type="ARBA" id="ARBA00022884"/>
    </source>
</evidence>
<keyword evidence="7" id="KW-0346">Stress response</keyword>
<name>A0A833L0Y3_UNCSA</name>
<evidence type="ECO:0000313" key="8">
    <source>
        <dbReference type="EMBL" id="KAF0134123.1"/>
    </source>
</evidence>
<dbReference type="InterPro" id="IPR038570">
    <property type="entry name" value="HicA_sf"/>
</dbReference>
<organism evidence="8 9">
    <name type="scientific">Candidatus Saganbacteria bacterium</name>
    <dbReference type="NCBI Taxonomy" id="2575572"/>
    <lineage>
        <taxon>Bacteria</taxon>
        <taxon>Bacillati</taxon>
        <taxon>Saganbacteria</taxon>
    </lineage>
</organism>
<proteinExistence type="inferred from homology"/>
<dbReference type="GO" id="GO:0004519">
    <property type="term" value="F:endonuclease activity"/>
    <property type="evidence" value="ECO:0007669"/>
    <property type="project" value="UniProtKB-KW"/>
</dbReference>
<dbReference type="InterPro" id="IPR012933">
    <property type="entry name" value="HicA_mRNA_interferase"/>
</dbReference>
<evidence type="ECO:0008006" key="10">
    <source>
        <dbReference type="Google" id="ProtNLM"/>
    </source>
</evidence>
<evidence type="ECO:0000256" key="2">
    <source>
        <dbReference type="ARBA" id="ARBA00022649"/>
    </source>
</evidence>
<reference evidence="8 9" key="1">
    <citation type="submission" date="2019-12" db="EMBL/GenBank/DDBJ databases">
        <authorList>
            <person name="Wolfe R."/>
            <person name="Danczak R."/>
            <person name="Wilkins M."/>
        </authorList>
    </citation>
    <scope>NUCLEOTIDE SEQUENCE [LARGE SCALE GENOMIC DNA]</scope>
    <source>
        <strain evidence="8">X2_MaxBin.013</strain>
    </source>
</reference>
<dbReference type="GO" id="GO:0003729">
    <property type="term" value="F:mRNA binding"/>
    <property type="evidence" value="ECO:0007669"/>
    <property type="project" value="InterPro"/>
</dbReference>
<gene>
    <name evidence="8" type="ORF">FD145_879</name>
</gene>
<dbReference type="Pfam" id="PF07927">
    <property type="entry name" value="HicA_toxin"/>
    <property type="match status" value="1"/>
</dbReference>
<keyword evidence="4" id="KW-0255">Endonuclease</keyword>
<evidence type="ECO:0000256" key="1">
    <source>
        <dbReference type="ARBA" id="ARBA00006620"/>
    </source>
</evidence>
<keyword evidence="3" id="KW-0540">Nuclease</keyword>
<dbReference type="GO" id="GO:0016787">
    <property type="term" value="F:hydrolase activity"/>
    <property type="evidence" value="ECO:0007669"/>
    <property type="project" value="UniProtKB-KW"/>
</dbReference>
<evidence type="ECO:0000256" key="5">
    <source>
        <dbReference type="ARBA" id="ARBA00022801"/>
    </source>
</evidence>
<evidence type="ECO:0000313" key="9">
    <source>
        <dbReference type="Proteomes" id="UP000488506"/>
    </source>
</evidence>
<evidence type="ECO:0000256" key="7">
    <source>
        <dbReference type="ARBA" id="ARBA00023016"/>
    </source>
</evidence>
<dbReference type="Proteomes" id="UP000488506">
    <property type="component" value="Unassembled WGS sequence"/>
</dbReference>
<dbReference type="SUPFAM" id="SSF54786">
    <property type="entry name" value="YcfA/nrd intein domain"/>
    <property type="match status" value="1"/>
</dbReference>
<comment type="caution">
    <text evidence="8">The sequence shown here is derived from an EMBL/GenBank/DDBJ whole genome shotgun (WGS) entry which is preliminary data.</text>
</comment>
<dbReference type="Gene3D" id="3.30.920.30">
    <property type="entry name" value="Hypothetical protein"/>
    <property type="match status" value="1"/>
</dbReference>